<dbReference type="Proteomes" id="UP001549313">
    <property type="component" value="Unassembled WGS sequence"/>
</dbReference>
<evidence type="ECO:0000256" key="2">
    <source>
        <dbReference type="ARBA" id="ARBA00016013"/>
    </source>
</evidence>
<reference evidence="5 6" key="1">
    <citation type="submission" date="2024-06" db="EMBL/GenBank/DDBJ databases">
        <title>Sorghum-associated microbial communities from plants grown in Nebraska, USA.</title>
        <authorList>
            <person name="Schachtman D."/>
        </authorList>
    </citation>
    <scope>NUCLEOTIDE SEQUENCE [LARGE SCALE GENOMIC DNA]</scope>
    <source>
        <strain evidence="5 6">2814</strain>
    </source>
</reference>
<keyword evidence="6" id="KW-1185">Reference proteome</keyword>
<evidence type="ECO:0000313" key="5">
    <source>
        <dbReference type="EMBL" id="MET4682555.1"/>
    </source>
</evidence>
<dbReference type="InterPro" id="IPR005648">
    <property type="entry name" value="FlgD"/>
</dbReference>
<evidence type="ECO:0000313" key="6">
    <source>
        <dbReference type="Proteomes" id="UP001549313"/>
    </source>
</evidence>
<accession>A0ABV2R813</accession>
<protein>
    <recommendedName>
        <fullName evidence="2">Basal-body rod modification protein FlgD</fullName>
    </recommendedName>
</protein>
<gene>
    <name evidence="5" type="ORF">ABIE19_000464</name>
</gene>
<evidence type="ECO:0000256" key="1">
    <source>
        <dbReference type="ARBA" id="ARBA00010577"/>
    </source>
</evidence>
<keyword evidence="5" id="KW-0966">Cell projection</keyword>
<keyword evidence="5" id="KW-0969">Cilium</keyword>
<evidence type="ECO:0000256" key="4">
    <source>
        <dbReference type="ARBA" id="ARBA00024746"/>
    </source>
</evidence>
<dbReference type="Pfam" id="PF03963">
    <property type="entry name" value="FlgD"/>
    <property type="match status" value="1"/>
</dbReference>
<evidence type="ECO:0000256" key="3">
    <source>
        <dbReference type="ARBA" id="ARBA00022795"/>
    </source>
</evidence>
<organism evidence="5 6">
    <name type="scientific">Brevundimonas faecalis</name>
    <dbReference type="NCBI Taxonomy" id="947378"/>
    <lineage>
        <taxon>Bacteria</taxon>
        <taxon>Pseudomonadati</taxon>
        <taxon>Pseudomonadota</taxon>
        <taxon>Alphaproteobacteria</taxon>
        <taxon>Caulobacterales</taxon>
        <taxon>Caulobacteraceae</taxon>
        <taxon>Brevundimonas</taxon>
    </lineage>
</organism>
<dbReference type="RefSeq" id="WP_354087502.1">
    <property type="nucleotide sequence ID" value="NZ_JBEPTF010000001.1"/>
</dbReference>
<comment type="function">
    <text evidence="4">Required for flagellar hook formation. May act as a scaffolding protein.</text>
</comment>
<keyword evidence="3" id="KW-1005">Bacterial flagellum biogenesis</keyword>
<dbReference type="EMBL" id="JBEPTF010000001">
    <property type="protein sequence ID" value="MET4682555.1"/>
    <property type="molecule type" value="Genomic_DNA"/>
</dbReference>
<proteinExistence type="inferred from homology"/>
<comment type="caution">
    <text evidence="5">The sequence shown here is derived from an EMBL/GenBank/DDBJ whole genome shotgun (WGS) entry which is preliminary data.</text>
</comment>
<keyword evidence="5" id="KW-0282">Flagellum</keyword>
<comment type="similarity">
    <text evidence="1">Belongs to the FlgD family.</text>
</comment>
<sequence>MAISPISGANGGSQAAFGLDFQSLLGIILTQLTYQDPLKPVDNFQFVSQLAQFSQLQQSQSLNDQITDLLAAQGASQATSLLGRTIDISASGSTLSGKVQSVSFTTGQPTVTIKTDSGQTISGVSIADISNVRL</sequence>
<name>A0ABV2R813_9CAUL</name>